<protein>
    <submittedName>
        <fullName evidence="2">Uncharacterized protein</fullName>
    </submittedName>
</protein>
<dbReference type="EMBL" id="AP028910">
    <property type="protein sequence ID" value="BES90816.1"/>
    <property type="molecule type" value="Genomic_DNA"/>
</dbReference>
<accession>A0ABN7AEV3</accession>
<gene>
    <name evidence="2" type="ORF">NTJ_03624</name>
</gene>
<feature type="compositionally biased region" description="Basic and acidic residues" evidence="1">
    <location>
        <begin position="64"/>
        <end position="77"/>
    </location>
</feature>
<organism evidence="2 3">
    <name type="scientific">Nesidiocoris tenuis</name>
    <dbReference type="NCBI Taxonomy" id="355587"/>
    <lineage>
        <taxon>Eukaryota</taxon>
        <taxon>Metazoa</taxon>
        <taxon>Ecdysozoa</taxon>
        <taxon>Arthropoda</taxon>
        <taxon>Hexapoda</taxon>
        <taxon>Insecta</taxon>
        <taxon>Pterygota</taxon>
        <taxon>Neoptera</taxon>
        <taxon>Paraneoptera</taxon>
        <taxon>Hemiptera</taxon>
        <taxon>Heteroptera</taxon>
        <taxon>Panheteroptera</taxon>
        <taxon>Cimicomorpha</taxon>
        <taxon>Miridae</taxon>
        <taxon>Dicyphina</taxon>
        <taxon>Nesidiocoris</taxon>
    </lineage>
</organism>
<feature type="compositionally biased region" description="Basic and acidic residues" evidence="1">
    <location>
        <begin position="1"/>
        <end position="23"/>
    </location>
</feature>
<feature type="compositionally biased region" description="Polar residues" evidence="1">
    <location>
        <begin position="40"/>
        <end position="51"/>
    </location>
</feature>
<evidence type="ECO:0000313" key="3">
    <source>
        <dbReference type="Proteomes" id="UP001307889"/>
    </source>
</evidence>
<sequence length="77" mass="8913">MRNQFDDESKSRQERPTRPKEAGISRAVVASTEEIEVPLVQSTPNRLQHQPVTPPWRAGRGWHSKQDVEVFSDPDYR</sequence>
<keyword evidence="3" id="KW-1185">Reference proteome</keyword>
<reference evidence="2 3" key="1">
    <citation type="submission" date="2023-09" db="EMBL/GenBank/DDBJ databases">
        <title>Nesidiocoris tenuis whole genome shotgun sequence.</title>
        <authorList>
            <person name="Shibata T."/>
            <person name="Shimoda M."/>
            <person name="Kobayashi T."/>
            <person name="Uehara T."/>
        </authorList>
    </citation>
    <scope>NUCLEOTIDE SEQUENCE [LARGE SCALE GENOMIC DNA]</scope>
    <source>
        <strain evidence="2 3">Japan</strain>
    </source>
</reference>
<evidence type="ECO:0000313" key="2">
    <source>
        <dbReference type="EMBL" id="BES90816.1"/>
    </source>
</evidence>
<name>A0ABN7AEV3_9HEMI</name>
<evidence type="ECO:0000256" key="1">
    <source>
        <dbReference type="SAM" id="MobiDB-lite"/>
    </source>
</evidence>
<dbReference type="Proteomes" id="UP001307889">
    <property type="component" value="Chromosome 2"/>
</dbReference>
<proteinExistence type="predicted"/>
<feature type="region of interest" description="Disordered" evidence="1">
    <location>
        <begin position="1"/>
        <end position="77"/>
    </location>
</feature>